<dbReference type="PIRSF" id="PIRSF000185">
    <property type="entry name" value="Glu_DH"/>
    <property type="match status" value="1"/>
</dbReference>
<dbReference type="GO" id="GO:0004352">
    <property type="term" value="F:glutamate dehydrogenase (NAD+) activity"/>
    <property type="evidence" value="ECO:0007669"/>
    <property type="project" value="TreeGrafter"/>
</dbReference>
<protein>
    <recommendedName>
        <fullName evidence="2 4">Glutamate dehydrogenase</fullName>
    </recommendedName>
</protein>
<feature type="site" description="Important for catalysis" evidence="7">
    <location>
        <position position="146"/>
    </location>
</feature>
<comment type="similarity">
    <text evidence="1 4 8">Belongs to the Glu/Leu/Phe/Val dehydrogenases family.</text>
</comment>
<dbReference type="InterPro" id="IPR006095">
    <property type="entry name" value="Glu/Leu/Phe/Val/Trp_DH"/>
</dbReference>
<feature type="binding site" evidence="6">
    <location>
        <position position="221"/>
    </location>
    <ligand>
        <name>NAD(+)</name>
        <dbReference type="ChEBI" id="CHEBI:57540"/>
    </ligand>
</feature>
<evidence type="ECO:0000313" key="10">
    <source>
        <dbReference type="EMBL" id="SHJ75106.1"/>
    </source>
</evidence>
<proteinExistence type="inferred from homology"/>
<dbReference type="RefSeq" id="WP_072871176.1">
    <property type="nucleotide sequence ID" value="NZ_FQZM01000056.1"/>
</dbReference>
<evidence type="ECO:0000256" key="1">
    <source>
        <dbReference type="ARBA" id="ARBA00006382"/>
    </source>
</evidence>
<dbReference type="InterPro" id="IPR033922">
    <property type="entry name" value="NAD_bind_Glu_DH"/>
</dbReference>
<feature type="binding site" evidence="6">
    <location>
        <position position="190"/>
    </location>
    <ligand>
        <name>NAD(+)</name>
        <dbReference type="ChEBI" id="CHEBI:57540"/>
    </ligand>
</feature>
<evidence type="ECO:0000256" key="5">
    <source>
        <dbReference type="PIRSR" id="PIRSR000185-1"/>
    </source>
</evidence>
<evidence type="ECO:0000256" key="8">
    <source>
        <dbReference type="RuleBase" id="RU004417"/>
    </source>
</evidence>
<evidence type="ECO:0000259" key="9">
    <source>
        <dbReference type="SMART" id="SM00839"/>
    </source>
</evidence>
<dbReference type="InterPro" id="IPR006096">
    <property type="entry name" value="Glu/Leu/Phe/Val/Trp_DH_C"/>
</dbReference>
<name>A0A1M6LV97_9FIRM</name>
<evidence type="ECO:0000256" key="6">
    <source>
        <dbReference type="PIRSR" id="PIRSR000185-2"/>
    </source>
</evidence>
<evidence type="ECO:0000256" key="2">
    <source>
        <dbReference type="ARBA" id="ARBA00012896"/>
    </source>
</evidence>
<dbReference type="Gene3D" id="3.40.50.720">
    <property type="entry name" value="NAD(P)-binding Rossmann-like Domain"/>
    <property type="match status" value="1"/>
</dbReference>
<evidence type="ECO:0000256" key="3">
    <source>
        <dbReference type="ARBA" id="ARBA00023002"/>
    </source>
</evidence>
<dbReference type="Pfam" id="PF02812">
    <property type="entry name" value="ELFV_dehydrog_N"/>
    <property type="match status" value="1"/>
</dbReference>
<dbReference type="SUPFAM" id="SSF51735">
    <property type="entry name" value="NAD(P)-binding Rossmann-fold domains"/>
    <property type="match status" value="1"/>
</dbReference>
<feature type="binding site" evidence="6">
    <location>
        <position position="70"/>
    </location>
    <ligand>
        <name>substrate</name>
    </ligand>
</feature>
<dbReference type="PANTHER" id="PTHR11606:SF13">
    <property type="entry name" value="GLUTAMATE DEHYDROGENASE 1, MITOCHONDRIAL"/>
    <property type="match status" value="1"/>
</dbReference>
<keyword evidence="3 4" id="KW-0560">Oxidoreductase</keyword>
<dbReference type="InterPro" id="IPR006097">
    <property type="entry name" value="Glu/Leu/Phe/Val/Trp_DH_dimer"/>
</dbReference>
<dbReference type="PRINTS" id="PR00082">
    <property type="entry name" value="GLFDHDRGNASE"/>
</dbReference>
<dbReference type="PANTHER" id="PTHR11606">
    <property type="entry name" value="GLUTAMATE DEHYDROGENASE"/>
    <property type="match status" value="1"/>
</dbReference>
<dbReference type="InterPro" id="IPR014362">
    <property type="entry name" value="Glu_DH"/>
</dbReference>
<dbReference type="PROSITE" id="PS00074">
    <property type="entry name" value="GLFV_DEHYDROGENASE"/>
    <property type="match status" value="1"/>
</dbReference>
<organism evidence="10 11">
    <name type="scientific">Desulfofundulus thermosubterraneus DSM 16057</name>
    <dbReference type="NCBI Taxonomy" id="1121432"/>
    <lineage>
        <taxon>Bacteria</taxon>
        <taxon>Bacillati</taxon>
        <taxon>Bacillota</taxon>
        <taxon>Clostridia</taxon>
        <taxon>Eubacteriales</taxon>
        <taxon>Peptococcaceae</taxon>
        <taxon>Desulfofundulus</taxon>
    </lineage>
</organism>
<dbReference type="GO" id="GO:0000166">
    <property type="term" value="F:nucleotide binding"/>
    <property type="evidence" value="ECO:0007669"/>
    <property type="project" value="UniProtKB-KW"/>
</dbReference>
<dbReference type="CDD" id="cd01076">
    <property type="entry name" value="NAD_bind_1_Glu_DH"/>
    <property type="match status" value="1"/>
</dbReference>
<dbReference type="SMART" id="SM00839">
    <property type="entry name" value="ELFV_dehydrog"/>
    <property type="match status" value="1"/>
</dbReference>
<keyword evidence="6" id="KW-0520">NAD</keyword>
<dbReference type="GO" id="GO:0006538">
    <property type="term" value="P:L-glutamate catabolic process"/>
    <property type="evidence" value="ECO:0007669"/>
    <property type="project" value="TreeGrafter"/>
</dbReference>
<sequence length="431" mass="47244">MSKQLNSFELACNHVLSAVKRLNLNPAVYEILRNPERVLTAAIPVKMDDGSLKVFTGYRVQHCSVLGPFKGGIRFHPDVDMDEVKALALWMTMKCAVLGLPYGGAKGGVTCDPREMSLDELERLSRGYIKAMYPLLGREKDIPAPDVYTNARVMTWMMDEFSGIKGYNEFGVITGKPPVVGGSLGREEATARGCVIAVREAAAALGISLNGATAAVQGYGNVGSIAARLLHEMGCRIIAVSDSSGGIYNPRGLDPVAVLQFKKNTGTVKGYPGSRPINNEELLALNCDILIPAALENQITEQNARNIKARIIGEGANGPTTPGADRILNEKKVFVIPDILANAGGVTVSYFEWVQNNTGYYWSEEEVNRRLEEKMVAAFKEVYQMYKARKDLNMRDCAYLVAVRRLSEAMWLRGWLGKGAEYQDKREAVLA</sequence>
<feature type="active site" description="Proton donor" evidence="5">
    <location>
        <position position="106"/>
    </location>
</feature>
<gene>
    <name evidence="10" type="ORF">SAMN02745219_03248</name>
</gene>
<dbReference type="OrthoDB" id="9803297at2"/>
<dbReference type="AlphaFoldDB" id="A0A1M6LV97"/>
<dbReference type="Pfam" id="PF00208">
    <property type="entry name" value="ELFV_dehydrog"/>
    <property type="match status" value="1"/>
</dbReference>
<dbReference type="InterPro" id="IPR036291">
    <property type="entry name" value="NAD(P)-bd_dom_sf"/>
</dbReference>
<dbReference type="EMBL" id="FQZM01000056">
    <property type="protein sequence ID" value="SHJ75106.1"/>
    <property type="molecule type" value="Genomic_DNA"/>
</dbReference>
<evidence type="ECO:0000256" key="4">
    <source>
        <dbReference type="PIRNR" id="PIRNR000185"/>
    </source>
</evidence>
<dbReference type="SUPFAM" id="SSF53223">
    <property type="entry name" value="Aminoacid dehydrogenase-like, N-terminal domain"/>
    <property type="match status" value="1"/>
</dbReference>
<accession>A0A1M6LV97</accession>
<dbReference type="Proteomes" id="UP000184529">
    <property type="component" value="Unassembled WGS sequence"/>
</dbReference>
<dbReference type="InterPro" id="IPR033524">
    <property type="entry name" value="Glu/Leu/Phe/Val_DH_AS"/>
</dbReference>
<keyword evidence="11" id="KW-1185">Reference proteome</keyword>
<keyword evidence="6" id="KW-0547">Nucleotide-binding</keyword>
<dbReference type="Gene3D" id="3.40.50.10860">
    <property type="entry name" value="Leucine Dehydrogenase, chain A, domain 1"/>
    <property type="match status" value="1"/>
</dbReference>
<dbReference type="InterPro" id="IPR046346">
    <property type="entry name" value="Aminoacid_DH-like_N_sf"/>
</dbReference>
<feature type="binding site" evidence="6">
    <location>
        <position position="349"/>
    </location>
    <ligand>
        <name>substrate</name>
    </ligand>
</feature>
<feature type="domain" description="Glutamate/phenylalanine/leucine/valine/L-tryptophan dehydrogenase C-terminal" evidence="9">
    <location>
        <begin position="183"/>
        <end position="414"/>
    </location>
</feature>
<dbReference type="FunFam" id="3.40.50.10860:FF:000003">
    <property type="entry name" value="Glutamate dehydrogenase"/>
    <property type="match status" value="1"/>
</dbReference>
<evidence type="ECO:0000256" key="7">
    <source>
        <dbReference type="PIRSR" id="PIRSR000185-3"/>
    </source>
</evidence>
<reference evidence="11" key="1">
    <citation type="submission" date="2016-11" db="EMBL/GenBank/DDBJ databases">
        <authorList>
            <person name="Varghese N."/>
            <person name="Submissions S."/>
        </authorList>
    </citation>
    <scope>NUCLEOTIDE SEQUENCE [LARGE SCALE GENOMIC DNA]</scope>
    <source>
        <strain evidence="11">DSM 16057</strain>
    </source>
</reference>
<evidence type="ECO:0000313" key="11">
    <source>
        <dbReference type="Proteomes" id="UP000184529"/>
    </source>
</evidence>
<dbReference type="STRING" id="1121432.SAMN02745219_03248"/>
<feature type="binding site" evidence="6">
    <location>
        <position position="94"/>
    </location>
    <ligand>
        <name>substrate</name>
    </ligand>
</feature>